<dbReference type="FunFam" id="3.40.1390.30:FF:000001">
    <property type="entry name" value="GTP cyclohydrolase 1 type 2"/>
    <property type="match status" value="1"/>
</dbReference>
<protein>
    <recommendedName>
        <fullName evidence="3 5">GTP cyclohydrolase 1 type 2 homolog</fullName>
    </recommendedName>
</protein>
<accession>A0A1V2UL27</accession>
<comment type="subunit">
    <text evidence="2">Homohexamer.</text>
</comment>
<sequence length="374" mass="41936">MSIKAQDFIKKFESYCPQWLAEEGDPVGLHIGTLDKPIQRVMMTLDVRPEVVAEAIEKKIDLLIAKHPPIFRPVKRLITDSPQEKMYADLLKHDIAVYAAHTNMDIIEDGLNDWFCEQLGIEVTGHLVRTHERGYKKLISYLPVEDAPRLRAALAKAGAGEQGEYDSTSFTSIGQGRFRPKAGANPTIGEVGRGEQVQEAKVEVIFPENIEEKVLQAMFAAHPYEEPAFDLFSIDAPVKTWGLGRIGELAKEQSLDNFAAHVKEVFQLEGLRVVRPTTSPQKMIKRVAICGGSGEKFYPAALAQGADVYITGDIYFHTAQDMQSAGLAAIDPGHYIESLCKEKFVEKFEKWKNEENWTVDFFVSETSTNPFEFK</sequence>
<evidence type="ECO:0000256" key="3">
    <source>
        <dbReference type="ARBA" id="ARBA00022112"/>
    </source>
</evidence>
<evidence type="ECO:0000256" key="2">
    <source>
        <dbReference type="ARBA" id="ARBA00011643"/>
    </source>
</evidence>
<evidence type="ECO:0000256" key="4">
    <source>
        <dbReference type="ARBA" id="ARBA00022723"/>
    </source>
</evidence>
<dbReference type="PIRSF" id="PIRSF037489">
    <property type="entry name" value="UCP037489_NIF3_YqfO"/>
    <property type="match status" value="1"/>
</dbReference>
<gene>
    <name evidence="7" type="ORF">BTN92_03640</name>
</gene>
<dbReference type="Gene3D" id="3.30.70.120">
    <property type="match status" value="1"/>
</dbReference>
<dbReference type="GO" id="GO:0005737">
    <property type="term" value="C:cytoplasm"/>
    <property type="evidence" value="ECO:0007669"/>
    <property type="project" value="TreeGrafter"/>
</dbReference>
<comment type="caution">
    <text evidence="7">The sequence shown here is derived from an EMBL/GenBank/DDBJ whole genome shotgun (WGS) entry which is preliminary data.</text>
</comment>
<evidence type="ECO:0000256" key="1">
    <source>
        <dbReference type="ARBA" id="ARBA00006964"/>
    </source>
</evidence>
<reference evidence="7 8" key="1">
    <citation type="submission" date="2016-12" db="EMBL/GenBank/DDBJ databases">
        <authorList>
            <person name="Song W.-J."/>
            <person name="Kurnit D.M."/>
        </authorList>
    </citation>
    <scope>NUCLEOTIDE SEQUENCE [LARGE SCALE GENOMIC DNA]</scope>
    <source>
        <strain evidence="7 8">CGB1038-1_S1</strain>
    </source>
</reference>
<evidence type="ECO:0000256" key="6">
    <source>
        <dbReference type="PIRSR" id="PIRSR602678-1"/>
    </source>
</evidence>
<evidence type="ECO:0000313" key="8">
    <source>
        <dbReference type="Proteomes" id="UP000189299"/>
    </source>
</evidence>
<organism evidence="7 8">
    <name type="scientific">Enterococcus mundtii</name>
    <dbReference type="NCBI Taxonomy" id="53346"/>
    <lineage>
        <taxon>Bacteria</taxon>
        <taxon>Bacillati</taxon>
        <taxon>Bacillota</taxon>
        <taxon>Bacilli</taxon>
        <taxon>Lactobacillales</taxon>
        <taxon>Enterococcaceae</taxon>
        <taxon>Enterococcus</taxon>
    </lineage>
</organism>
<comment type="similarity">
    <text evidence="1 5">Belongs to the GTP cyclohydrolase I type 2/NIF3 family.</text>
</comment>
<dbReference type="NCBIfam" id="TIGR00486">
    <property type="entry name" value="YbgI_SA1388"/>
    <property type="match status" value="1"/>
</dbReference>
<feature type="binding site" evidence="6">
    <location>
        <position position="334"/>
    </location>
    <ligand>
        <name>a divalent metal cation</name>
        <dbReference type="ChEBI" id="CHEBI:60240"/>
        <label>1</label>
    </ligand>
</feature>
<dbReference type="InterPro" id="IPR036069">
    <property type="entry name" value="DUF34/NIF3_sf"/>
</dbReference>
<dbReference type="SUPFAM" id="SSF102705">
    <property type="entry name" value="NIF3 (NGG1p interacting factor 3)-like"/>
    <property type="match status" value="1"/>
</dbReference>
<name>A0A1V2UL27_ENTMU</name>
<dbReference type="Gene3D" id="3.40.1390.30">
    <property type="entry name" value="NIF3 (NGG1p interacting factor 3)-like"/>
    <property type="match status" value="1"/>
</dbReference>
<dbReference type="PANTHER" id="PTHR13799">
    <property type="entry name" value="NGG1 INTERACTING FACTOR 3"/>
    <property type="match status" value="1"/>
</dbReference>
<dbReference type="InterPro" id="IPR002678">
    <property type="entry name" value="DUF34/NIF3"/>
</dbReference>
<feature type="binding site" evidence="6">
    <location>
        <position position="105"/>
    </location>
    <ligand>
        <name>a divalent metal cation</name>
        <dbReference type="ChEBI" id="CHEBI:60240"/>
        <label>1</label>
    </ligand>
</feature>
<evidence type="ECO:0000256" key="5">
    <source>
        <dbReference type="PIRNR" id="PIRNR037489"/>
    </source>
</evidence>
<dbReference type="Pfam" id="PF01784">
    <property type="entry name" value="DUF34_NIF3"/>
    <property type="match status" value="1"/>
</dbReference>
<dbReference type="GO" id="GO:0046872">
    <property type="term" value="F:metal ion binding"/>
    <property type="evidence" value="ECO:0007669"/>
    <property type="project" value="UniProtKB-UniRule"/>
</dbReference>
<keyword evidence="4 5" id="KW-0479">Metal-binding</keyword>
<feature type="binding site" evidence="6">
    <location>
        <position position="67"/>
    </location>
    <ligand>
        <name>a divalent metal cation</name>
        <dbReference type="ChEBI" id="CHEBI:60240"/>
        <label>1</label>
    </ligand>
</feature>
<dbReference type="InterPro" id="IPR015867">
    <property type="entry name" value="N-reg_PII/ATP_PRibTrfase_C"/>
</dbReference>
<dbReference type="Proteomes" id="UP000189299">
    <property type="component" value="Unassembled WGS sequence"/>
</dbReference>
<evidence type="ECO:0000313" key="7">
    <source>
        <dbReference type="EMBL" id="ONN43943.1"/>
    </source>
</evidence>
<dbReference type="OrthoDB" id="9792792at2"/>
<dbReference type="STRING" id="53346.A5802_001181"/>
<proteinExistence type="inferred from homology"/>
<dbReference type="InterPro" id="IPR017221">
    <property type="entry name" value="DUF34/NIF3_bac"/>
</dbReference>
<dbReference type="PANTHER" id="PTHR13799:SF14">
    <property type="entry name" value="GTP CYCLOHYDROLASE 1 TYPE 2 HOMOLOG"/>
    <property type="match status" value="1"/>
</dbReference>
<feature type="binding site" evidence="6">
    <location>
        <position position="337"/>
    </location>
    <ligand>
        <name>a divalent metal cation</name>
        <dbReference type="ChEBI" id="CHEBI:60240"/>
        <label>1</label>
    </ligand>
</feature>
<dbReference type="AlphaFoldDB" id="A0A1V2UL27"/>
<dbReference type="EMBL" id="MSTR01000003">
    <property type="protein sequence ID" value="ONN43943.1"/>
    <property type="molecule type" value="Genomic_DNA"/>
</dbReference>
<dbReference type="RefSeq" id="WP_010735318.1">
    <property type="nucleotide sequence ID" value="NZ_BQWJ01000014.1"/>
</dbReference>